<dbReference type="EnsemblFungi" id="PTTG_08667-t43_1">
    <property type="protein sequence ID" value="PTTG_08667-t43_1-p1"/>
    <property type="gene ID" value="PTTG_08667"/>
</dbReference>
<evidence type="ECO:0000256" key="1">
    <source>
        <dbReference type="SAM" id="MobiDB-lite"/>
    </source>
</evidence>
<evidence type="ECO:0000313" key="4">
    <source>
        <dbReference type="Proteomes" id="UP000005240"/>
    </source>
</evidence>
<dbReference type="Proteomes" id="UP000005240">
    <property type="component" value="Unassembled WGS sequence"/>
</dbReference>
<gene>
    <name evidence="2" type="ORF">PTTG_08667</name>
</gene>
<evidence type="ECO:0000313" key="2">
    <source>
        <dbReference type="EMBL" id="OAV98895.1"/>
    </source>
</evidence>
<reference evidence="2" key="1">
    <citation type="submission" date="2009-11" db="EMBL/GenBank/DDBJ databases">
        <authorList>
            <consortium name="The Broad Institute Genome Sequencing Platform"/>
            <person name="Ward D."/>
            <person name="Feldgarden M."/>
            <person name="Earl A."/>
            <person name="Young S.K."/>
            <person name="Zeng Q."/>
            <person name="Koehrsen M."/>
            <person name="Alvarado L."/>
            <person name="Berlin A."/>
            <person name="Bochicchio J."/>
            <person name="Borenstein D."/>
            <person name="Chapman S.B."/>
            <person name="Chen Z."/>
            <person name="Engels R."/>
            <person name="Freedman E."/>
            <person name="Gellesch M."/>
            <person name="Goldberg J."/>
            <person name="Griggs A."/>
            <person name="Gujja S."/>
            <person name="Heilman E."/>
            <person name="Heiman D."/>
            <person name="Hepburn T."/>
            <person name="Howarth C."/>
            <person name="Jen D."/>
            <person name="Larson L."/>
            <person name="Lewis B."/>
            <person name="Mehta T."/>
            <person name="Park D."/>
            <person name="Pearson M."/>
            <person name="Roberts A."/>
            <person name="Saif S."/>
            <person name="Shea T."/>
            <person name="Shenoy N."/>
            <person name="Sisk P."/>
            <person name="Stolte C."/>
            <person name="Sykes S."/>
            <person name="Thomson T."/>
            <person name="Walk T."/>
            <person name="White J."/>
            <person name="Yandava C."/>
            <person name="Izard J."/>
            <person name="Baranova O.V."/>
            <person name="Blanton J.M."/>
            <person name="Tanner A.C."/>
            <person name="Dewhirst F.E."/>
            <person name="Haas B."/>
            <person name="Nusbaum C."/>
            <person name="Birren B."/>
        </authorList>
    </citation>
    <scope>NUCLEOTIDE SEQUENCE [LARGE SCALE GENOMIC DNA]</scope>
    <source>
        <strain evidence="2">1-1 BBBD Race 1</strain>
    </source>
</reference>
<sequence length="451" mass="49908">MTDKEASNHVKQLVQASAEDTPNLDKPLIQREIAKTLTSKPQKQKKKKVTAPTDRTTRLSSKAPPKLRSLTEKPTPKEGPLANQEEAQPSRGNALASLCSNLFSDPRGDGTAANTVDANAAGHPTTTGDSSTKESIRRKINQLTDRAFAAEEAGNAALAEHYFAICKGLTKPKTPPAACSDRTDAPQAHPTPLAGQETITIISPALDSTGEDGQARRTDATPKGVVFDDNARPARHNVGFTPFFKNNLMELRASLPLTIFNEVYQDKVILHYSQKRSRADKTNINKDWYTGYPYPCECTQTYAEWLINHRGFHTALIEVANYPKFAGWLLLHKRHCNQLVTQHGFMTGLCYDINVRRTNAFAHQIKMPNKSISISNISIFNNTIAQKMIARCRKFDKTNFTENPYIKGSPRKSWDPVTGTKGSKSETQATTGGQAVKPTNNQNHQAWRGQQ</sequence>
<name>A0A0C4F6A1_PUCT1</name>
<evidence type="ECO:0000313" key="3">
    <source>
        <dbReference type="EnsemblFungi" id="PTTG_08667-t43_1-p1"/>
    </source>
</evidence>
<dbReference type="OrthoDB" id="2507050at2759"/>
<feature type="region of interest" description="Disordered" evidence="1">
    <location>
        <begin position="1"/>
        <end position="91"/>
    </location>
</feature>
<dbReference type="VEuPathDB" id="FungiDB:PTTG_08667"/>
<keyword evidence="4" id="KW-1185">Reference proteome</keyword>
<reference evidence="3" key="4">
    <citation type="submission" date="2025-05" db="UniProtKB">
        <authorList>
            <consortium name="EnsemblFungi"/>
        </authorList>
    </citation>
    <scope>IDENTIFICATION</scope>
    <source>
        <strain evidence="3">isolate 1-1 / race 1 (BBBD)</strain>
    </source>
</reference>
<feature type="region of interest" description="Disordered" evidence="1">
    <location>
        <begin position="110"/>
        <end position="135"/>
    </location>
</feature>
<protein>
    <submittedName>
        <fullName evidence="2 3">Uncharacterized protein</fullName>
    </submittedName>
</protein>
<reference evidence="2" key="2">
    <citation type="submission" date="2016-05" db="EMBL/GenBank/DDBJ databases">
        <title>Comparative analysis highlights variable genome content of wheat rusts and divergence of the mating loci.</title>
        <authorList>
            <person name="Cuomo C.A."/>
            <person name="Bakkeren G."/>
            <person name="Szabo L."/>
            <person name="Khalil H."/>
            <person name="Joly D."/>
            <person name="Goldberg J."/>
            <person name="Young S."/>
            <person name="Zeng Q."/>
            <person name="Fellers J."/>
        </authorList>
    </citation>
    <scope>NUCLEOTIDE SEQUENCE [LARGE SCALE GENOMIC DNA]</scope>
    <source>
        <strain evidence="2">1-1 BBBD Race 1</strain>
    </source>
</reference>
<dbReference type="EMBL" id="ADAS02000005">
    <property type="protein sequence ID" value="OAV98895.1"/>
    <property type="molecule type" value="Genomic_DNA"/>
</dbReference>
<organism evidence="2">
    <name type="scientific">Puccinia triticina (isolate 1-1 / race 1 (BBBD))</name>
    <name type="common">Brown leaf rust fungus</name>
    <dbReference type="NCBI Taxonomy" id="630390"/>
    <lineage>
        <taxon>Eukaryota</taxon>
        <taxon>Fungi</taxon>
        <taxon>Dikarya</taxon>
        <taxon>Basidiomycota</taxon>
        <taxon>Pucciniomycotina</taxon>
        <taxon>Pucciniomycetes</taxon>
        <taxon>Pucciniales</taxon>
        <taxon>Pucciniaceae</taxon>
        <taxon>Puccinia</taxon>
    </lineage>
</organism>
<reference evidence="3 4" key="3">
    <citation type="journal article" date="2017" name="G3 (Bethesda)">
        <title>Comparative analysis highlights variable genome content of wheat rusts and divergence of the mating loci.</title>
        <authorList>
            <person name="Cuomo C.A."/>
            <person name="Bakkeren G."/>
            <person name="Khalil H.B."/>
            <person name="Panwar V."/>
            <person name="Joly D."/>
            <person name="Linning R."/>
            <person name="Sakthikumar S."/>
            <person name="Song X."/>
            <person name="Adiconis X."/>
            <person name="Fan L."/>
            <person name="Goldberg J.M."/>
            <person name="Levin J.Z."/>
            <person name="Young S."/>
            <person name="Zeng Q."/>
            <person name="Anikster Y."/>
            <person name="Bruce M."/>
            <person name="Wang M."/>
            <person name="Yin C."/>
            <person name="McCallum B."/>
            <person name="Szabo L.J."/>
            <person name="Hulbert S."/>
            <person name="Chen X."/>
            <person name="Fellers J.P."/>
        </authorList>
    </citation>
    <scope>NUCLEOTIDE SEQUENCE</scope>
    <source>
        <strain evidence="4">Isolate 1-1 / race 1 (BBBD)</strain>
        <strain evidence="3">isolate 1-1 / race 1 (BBBD)</strain>
    </source>
</reference>
<accession>A0A0C4F6A1</accession>
<feature type="region of interest" description="Disordered" evidence="1">
    <location>
        <begin position="403"/>
        <end position="451"/>
    </location>
</feature>
<dbReference type="STRING" id="630390.A0A0C4F6A1"/>
<feature type="compositionally biased region" description="Polar residues" evidence="1">
    <location>
        <begin position="420"/>
        <end position="451"/>
    </location>
</feature>
<proteinExistence type="predicted"/>
<dbReference type="AlphaFoldDB" id="A0A0C4F6A1"/>